<keyword evidence="1" id="KW-1133">Transmembrane helix</keyword>
<accession>A0AAN4UNZ2</accession>
<evidence type="ECO:0000313" key="2">
    <source>
        <dbReference type="EMBL" id="GHD99607.1"/>
    </source>
</evidence>
<keyword evidence="4" id="KW-1185">Reference proteome</keyword>
<proteinExistence type="predicted"/>
<evidence type="ECO:0008006" key="6">
    <source>
        <dbReference type="Google" id="ProtNLM"/>
    </source>
</evidence>
<evidence type="ECO:0000256" key="1">
    <source>
        <dbReference type="SAM" id="Phobius"/>
    </source>
</evidence>
<organism evidence="2 5">
    <name type="scientific">Allgaiera indica</name>
    <dbReference type="NCBI Taxonomy" id="765699"/>
    <lineage>
        <taxon>Bacteria</taxon>
        <taxon>Pseudomonadati</taxon>
        <taxon>Pseudomonadota</taxon>
        <taxon>Alphaproteobacteria</taxon>
        <taxon>Rhodobacterales</taxon>
        <taxon>Paracoccaceae</taxon>
        <taxon>Allgaiera</taxon>
    </lineage>
</organism>
<dbReference type="Proteomes" id="UP000199541">
    <property type="component" value="Unassembled WGS sequence"/>
</dbReference>
<dbReference type="EMBL" id="FNOB01000002">
    <property type="protein sequence ID" value="SDW21962.1"/>
    <property type="molecule type" value="Genomic_DNA"/>
</dbReference>
<reference evidence="2" key="1">
    <citation type="journal article" date="2014" name="Int. J. Syst. Evol. Microbiol.">
        <title>Complete genome sequence of Corynebacterium casei LMG S-19264T (=DSM 44701T), isolated from a smear-ripened cheese.</title>
        <authorList>
            <consortium name="US DOE Joint Genome Institute (JGI-PGF)"/>
            <person name="Walter F."/>
            <person name="Albersmeier A."/>
            <person name="Kalinowski J."/>
            <person name="Ruckert C."/>
        </authorList>
    </citation>
    <scope>NUCLEOTIDE SEQUENCE</scope>
    <source>
        <strain evidence="2">CGMCC 1.10859</strain>
    </source>
</reference>
<comment type="caution">
    <text evidence="2">The sequence shown here is derived from an EMBL/GenBank/DDBJ whole genome shotgun (WGS) entry which is preliminary data.</text>
</comment>
<dbReference type="Proteomes" id="UP000634647">
    <property type="component" value="Unassembled WGS sequence"/>
</dbReference>
<keyword evidence="1" id="KW-0812">Transmembrane</keyword>
<reference evidence="3 4" key="2">
    <citation type="submission" date="2016-10" db="EMBL/GenBank/DDBJ databases">
        <authorList>
            <person name="Varghese N."/>
            <person name="Submissions S."/>
        </authorList>
    </citation>
    <scope>NUCLEOTIDE SEQUENCE [LARGE SCALE GENOMIC DNA]</scope>
    <source>
        <strain evidence="3 4">DSM 24802</strain>
    </source>
</reference>
<gene>
    <name evidence="2" type="ORF">GCM10008024_07660</name>
    <name evidence="3" type="ORF">SAMN05444006_102110</name>
</gene>
<dbReference type="AlphaFoldDB" id="A0AAN4UNZ2"/>
<protein>
    <recommendedName>
        <fullName evidence="6">RND transporter</fullName>
    </recommendedName>
</protein>
<feature type="transmembrane region" description="Helical" evidence="1">
    <location>
        <begin position="52"/>
        <end position="70"/>
    </location>
</feature>
<dbReference type="RefSeq" id="WP_035840849.1">
    <property type="nucleotide sequence ID" value="NZ_BNAB01000002.1"/>
</dbReference>
<evidence type="ECO:0000313" key="4">
    <source>
        <dbReference type="Proteomes" id="UP000199541"/>
    </source>
</evidence>
<reference evidence="2" key="3">
    <citation type="submission" date="2023-06" db="EMBL/GenBank/DDBJ databases">
        <authorList>
            <person name="Sun Q."/>
            <person name="Zhou Y."/>
        </authorList>
    </citation>
    <scope>NUCLEOTIDE SEQUENCE</scope>
    <source>
        <strain evidence="2">CGMCC 1.10859</strain>
    </source>
</reference>
<evidence type="ECO:0000313" key="3">
    <source>
        <dbReference type="EMBL" id="SDW21962.1"/>
    </source>
</evidence>
<dbReference type="EMBL" id="BNAB01000002">
    <property type="protein sequence ID" value="GHD99607.1"/>
    <property type="molecule type" value="Genomic_DNA"/>
</dbReference>
<sequence length="78" mass="8333">MANLATFLDSLPLGLLILACLTLGLAPFVPEPHIWEKLKMLAAGTLSRPIDIFDLLLHAAPFVLLAAKLIRMAMAPAG</sequence>
<keyword evidence="1" id="KW-0472">Membrane</keyword>
<name>A0AAN4UNZ2_9RHOB</name>
<evidence type="ECO:0000313" key="5">
    <source>
        <dbReference type="Proteomes" id="UP000634647"/>
    </source>
</evidence>